<evidence type="ECO:0000313" key="3">
    <source>
        <dbReference type="Proteomes" id="UP000001052"/>
    </source>
</evidence>
<dbReference type="Pfam" id="PF16677">
    <property type="entry name" value="GP3_package"/>
    <property type="match status" value="1"/>
</dbReference>
<proteinExistence type="predicted"/>
<evidence type="ECO:0000256" key="1">
    <source>
        <dbReference type="SAM" id="MobiDB-lite"/>
    </source>
</evidence>
<protein>
    <submittedName>
        <fullName evidence="2">Uncharacterized protein</fullName>
    </submittedName>
</protein>
<dbReference type="eggNOG" id="ENOG503325Q">
    <property type="taxonomic scope" value="Bacteria"/>
</dbReference>
<dbReference type="Proteomes" id="UP000001052">
    <property type="component" value="Chromosome"/>
</dbReference>
<dbReference type="RefSeq" id="WP_015752040.1">
    <property type="nucleotide sequence ID" value="NC_013223.1"/>
</dbReference>
<gene>
    <name evidence="2" type="ordered locus">Dret_1613</name>
</gene>
<sequence length="167" mass="19393">MSTSPDTPRNVGRPPSFESPEEMATSIDEYFLRCDAENRPYTVPGLARALGFSTRKSLWDYEGKPEFVNTIKRAKLRIEEQRSEQLIMRQSNCTGLIFDLKNNFGWQDKFDQEVTARVSNSIEERTLACMPPEPKDMNEWRQWYNEQMAHRPGGQEQTPTEPEKGLE</sequence>
<dbReference type="EMBL" id="CP001734">
    <property type="protein sequence ID" value="ACV68897.1"/>
    <property type="molecule type" value="Genomic_DNA"/>
</dbReference>
<evidence type="ECO:0000313" key="2">
    <source>
        <dbReference type="EMBL" id="ACV68897.1"/>
    </source>
</evidence>
<dbReference type="HOGENOM" id="CLU_135510_0_0_7"/>
<organism evidence="2 3">
    <name type="scientific">Desulfohalobium retbaense (strain ATCC 49708 / DSM 5692 / JCM 16813 / HR100)</name>
    <dbReference type="NCBI Taxonomy" id="485915"/>
    <lineage>
        <taxon>Bacteria</taxon>
        <taxon>Pseudomonadati</taxon>
        <taxon>Thermodesulfobacteriota</taxon>
        <taxon>Desulfovibrionia</taxon>
        <taxon>Desulfovibrionales</taxon>
        <taxon>Desulfohalobiaceae</taxon>
        <taxon>Desulfohalobium</taxon>
    </lineage>
</organism>
<name>C8X3A0_DESRD</name>
<keyword evidence="3" id="KW-1185">Reference proteome</keyword>
<dbReference type="AlphaFoldDB" id="C8X3A0"/>
<dbReference type="OrthoDB" id="5355596at2"/>
<dbReference type="KEGG" id="drt:Dret_1613"/>
<dbReference type="Gene3D" id="1.10.132.80">
    <property type="match status" value="1"/>
</dbReference>
<accession>C8X3A0</accession>
<feature type="region of interest" description="Disordered" evidence="1">
    <location>
        <begin position="146"/>
        <end position="167"/>
    </location>
</feature>
<reference evidence="2 3" key="2">
    <citation type="journal article" date="2010" name="Stand. Genomic Sci.">
        <title>Complete genome sequence of Desulfohalobium retbaense type strain (HR(100)).</title>
        <authorList>
            <person name="Spring S."/>
            <person name="Nolan M."/>
            <person name="Lapidus A."/>
            <person name="Glavina Del Rio T."/>
            <person name="Copeland A."/>
            <person name="Tice H."/>
            <person name="Cheng J.F."/>
            <person name="Lucas S."/>
            <person name="Land M."/>
            <person name="Chen F."/>
            <person name="Bruce D."/>
            <person name="Goodwin L."/>
            <person name="Pitluck S."/>
            <person name="Ivanova N."/>
            <person name="Mavromatis K."/>
            <person name="Mikhailova N."/>
            <person name="Pati A."/>
            <person name="Chen A."/>
            <person name="Palaniappan K."/>
            <person name="Hauser L."/>
            <person name="Chang Y.J."/>
            <person name="Jeffries C.D."/>
            <person name="Munk C."/>
            <person name="Kiss H."/>
            <person name="Chain P."/>
            <person name="Han C."/>
            <person name="Brettin T."/>
            <person name="Detter J.C."/>
            <person name="Schuler E."/>
            <person name="Goker M."/>
            <person name="Rohde M."/>
            <person name="Bristow J."/>
            <person name="Eisen J.A."/>
            <person name="Markowitz V."/>
            <person name="Hugenholtz P."/>
            <person name="Kyrpides N.C."/>
            <person name="Klenk H.P."/>
        </authorList>
    </citation>
    <scope>NUCLEOTIDE SEQUENCE [LARGE SCALE GENOMIC DNA]</scope>
    <source>
        <strain evidence="2 3">DSM 5692</strain>
    </source>
</reference>
<dbReference type="InterPro" id="IPR032066">
    <property type="entry name" value="GP3_package"/>
</dbReference>
<feature type="region of interest" description="Disordered" evidence="1">
    <location>
        <begin position="1"/>
        <end position="21"/>
    </location>
</feature>
<reference evidence="3" key="1">
    <citation type="submission" date="2009-09" db="EMBL/GenBank/DDBJ databases">
        <title>The complete chromosome of Desulfohalobium retbaense DSM 5692.</title>
        <authorList>
            <consortium name="US DOE Joint Genome Institute (JGI-PGF)"/>
            <person name="Lucas S."/>
            <person name="Copeland A."/>
            <person name="Lapidus A."/>
            <person name="Glavina del Rio T."/>
            <person name="Dalin E."/>
            <person name="Tice H."/>
            <person name="Bruce D."/>
            <person name="Goodwin L."/>
            <person name="Pitluck S."/>
            <person name="Kyrpides N."/>
            <person name="Mavromatis K."/>
            <person name="Ivanova N."/>
            <person name="Mikhailova N."/>
            <person name="Munk A.C."/>
            <person name="Brettin T."/>
            <person name="Detter J.C."/>
            <person name="Han C."/>
            <person name="Tapia R."/>
            <person name="Larimer F."/>
            <person name="Land M."/>
            <person name="Hauser L."/>
            <person name="Markowitz V."/>
            <person name="Cheng J.-F."/>
            <person name="Hugenholtz P."/>
            <person name="Woyke T."/>
            <person name="Wu D."/>
            <person name="Spring S."/>
            <person name="Klenk H.-P."/>
            <person name="Eisen J.A."/>
        </authorList>
    </citation>
    <scope>NUCLEOTIDE SEQUENCE [LARGE SCALE GENOMIC DNA]</scope>
    <source>
        <strain evidence="3">DSM 5692</strain>
    </source>
</reference>